<dbReference type="AlphaFoldDB" id="A0A974S9Q1"/>
<feature type="compositionally biased region" description="Basic residues" evidence="1">
    <location>
        <begin position="109"/>
        <end position="119"/>
    </location>
</feature>
<feature type="transmembrane region" description="Helical" evidence="2">
    <location>
        <begin position="82"/>
        <end position="101"/>
    </location>
</feature>
<feature type="transmembrane region" description="Helical" evidence="2">
    <location>
        <begin position="156"/>
        <end position="181"/>
    </location>
</feature>
<feature type="region of interest" description="Disordered" evidence="1">
    <location>
        <begin position="109"/>
        <end position="149"/>
    </location>
</feature>
<sequence length="209" mass="22235">MVLSKAYGRSTITGGCSLLMAFSMIISESLVARTFGTYTLQLFNVGANRLLVPALAVGLIVAAFLINIAGNRVIGSVSKIAAVLKIGGIAIFAIAALWASGELARGRFRARSSGQRRHGERLPGRGRPGDPRLQGLHHDHQQRQRGREPHKNVGRAILISLAICFVVYMLVALAVGASLSIDQIIAAKNYSWPRPPVPPSGISGCSSRS</sequence>
<dbReference type="PANTHER" id="PTHR11785:SF512">
    <property type="entry name" value="SOBREMESA, ISOFORM B"/>
    <property type="match status" value="1"/>
</dbReference>
<feature type="transmembrane region" description="Helical" evidence="2">
    <location>
        <begin position="50"/>
        <end position="70"/>
    </location>
</feature>
<reference evidence="3" key="1">
    <citation type="submission" date="2021-01" db="EMBL/GenBank/DDBJ databases">
        <title>Genome sequence of Phenylobacterium sp. 20VBR1 isolated from a valley glaceir, Ny-Alesund, Svalbard.</title>
        <authorList>
            <person name="Thomas F.A."/>
            <person name="Krishnan K.P."/>
            <person name="Sinha R.K."/>
        </authorList>
    </citation>
    <scope>NUCLEOTIDE SEQUENCE</scope>
    <source>
        <strain evidence="3">20VBR1</strain>
    </source>
</reference>
<proteinExistence type="predicted"/>
<dbReference type="GO" id="GO:0015179">
    <property type="term" value="F:L-amino acid transmembrane transporter activity"/>
    <property type="evidence" value="ECO:0007669"/>
    <property type="project" value="TreeGrafter"/>
</dbReference>
<dbReference type="PANTHER" id="PTHR11785">
    <property type="entry name" value="AMINO ACID TRANSPORTER"/>
    <property type="match status" value="1"/>
</dbReference>
<feature type="transmembrane region" description="Helical" evidence="2">
    <location>
        <begin position="12"/>
        <end position="30"/>
    </location>
</feature>
<keyword evidence="2" id="KW-0812">Transmembrane</keyword>
<evidence type="ECO:0000256" key="2">
    <source>
        <dbReference type="SAM" id="Phobius"/>
    </source>
</evidence>
<feature type="compositionally biased region" description="Basic and acidic residues" evidence="1">
    <location>
        <begin position="120"/>
        <end position="149"/>
    </location>
</feature>
<organism evidence="3">
    <name type="scientific">Phenylobacterium glaciei</name>
    <dbReference type="NCBI Taxonomy" id="2803784"/>
    <lineage>
        <taxon>Bacteria</taxon>
        <taxon>Pseudomonadati</taxon>
        <taxon>Pseudomonadota</taxon>
        <taxon>Alphaproteobacteria</taxon>
        <taxon>Caulobacterales</taxon>
        <taxon>Caulobacteraceae</taxon>
        <taxon>Phenylobacterium</taxon>
    </lineage>
</organism>
<accession>A0A974S9Q1</accession>
<evidence type="ECO:0000313" key="3">
    <source>
        <dbReference type="EMBL" id="QQZ51121.1"/>
    </source>
</evidence>
<dbReference type="Gene3D" id="1.20.1740.10">
    <property type="entry name" value="Amino acid/polyamine transporter I"/>
    <property type="match status" value="2"/>
</dbReference>
<dbReference type="InterPro" id="IPR050598">
    <property type="entry name" value="AminoAcid_Transporter"/>
</dbReference>
<protein>
    <submittedName>
        <fullName evidence="3">APC family permease</fullName>
    </submittedName>
</protein>
<gene>
    <name evidence="3" type="ORF">JKL49_08305</name>
</gene>
<keyword evidence="2" id="KW-1133">Transmembrane helix</keyword>
<name>A0A974S9Q1_9CAUL</name>
<dbReference type="EMBL" id="CP068570">
    <property type="protein sequence ID" value="QQZ51121.1"/>
    <property type="molecule type" value="Genomic_DNA"/>
</dbReference>
<keyword evidence="2" id="KW-0472">Membrane</keyword>
<evidence type="ECO:0000256" key="1">
    <source>
        <dbReference type="SAM" id="MobiDB-lite"/>
    </source>
</evidence>